<comment type="caution">
    <text evidence="2">The sequence shown here is derived from an EMBL/GenBank/DDBJ whole genome shotgun (WGS) entry which is preliminary data.</text>
</comment>
<dbReference type="InterPro" id="IPR011051">
    <property type="entry name" value="RmlC_Cupin_sf"/>
</dbReference>
<dbReference type="RefSeq" id="WP_314016685.1">
    <property type="nucleotide sequence ID" value="NZ_JAVTTP010000001.1"/>
</dbReference>
<feature type="domain" description="ChrR-like cupin" evidence="1">
    <location>
        <begin position="44"/>
        <end position="146"/>
    </location>
</feature>
<dbReference type="Pfam" id="PF12973">
    <property type="entry name" value="Cupin_7"/>
    <property type="match status" value="1"/>
</dbReference>
<organism evidence="2 3">
    <name type="scientific">Pricia mediterranea</name>
    <dbReference type="NCBI Taxonomy" id="3076079"/>
    <lineage>
        <taxon>Bacteria</taxon>
        <taxon>Pseudomonadati</taxon>
        <taxon>Bacteroidota</taxon>
        <taxon>Flavobacteriia</taxon>
        <taxon>Flavobacteriales</taxon>
        <taxon>Flavobacteriaceae</taxon>
        <taxon>Pricia</taxon>
    </lineage>
</organism>
<protein>
    <submittedName>
        <fullName evidence="2">Cupin domain-containing protein</fullName>
    </submittedName>
</protein>
<sequence>MKNLIFRLTHITGTILAFFLIGTVTTVQGQDSETNEKAIVRSADNDKLEWGPCPAFMGDGCNITVLHGNPEEPNADILFRMKGNTSVPRHWHNSPERMVLISGKMRVNYDGQEAEVLQAGDYAYGPTERPHTATCLSDDPCVLFIAFEDPIDAMPGAKTED</sequence>
<dbReference type="EMBL" id="JAVTTP010000001">
    <property type="protein sequence ID" value="MDT7830428.1"/>
    <property type="molecule type" value="Genomic_DNA"/>
</dbReference>
<dbReference type="Gene3D" id="2.60.120.10">
    <property type="entry name" value="Jelly Rolls"/>
    <property type="match status" value="1"/>
</dbReference>
<dbReference type="InterPro" id="IPR025979">
    <property type="entry name" value="ChrR-like_cupin_dom"/>
</dbReference>
<gene>
    <name evidence="2" type="ORF">RQM65_17295</name>
</gene>
<dbReference type="Proteomes" id="UP001250656">
    <property type="component" value="Unassembled WGS sequence"/>
</dbReference>
<proteinExistence type="predicted"/>
<keyword evidence="3" id="KW-1185">Reference proteome</keyword>
<evidence type="ECO:0000259" key="1">
    <source>
        <dbReference type="Pfam" id="PF12973"/>
    </source>
</evidence>
<evidence type="ECO:0000313" key="2">
    <source>
        <dbReference type="EMBL" id="MDT7830428.1"/>
    </source>
</evidence>
<dbReference type="SUPFAM" id="SSF51182">
    <property type="entry name" value="RmlC-like cupins"/>
    <property type="match status" value="1"/>
</dbReference>
<dbReference type="InterPro" id="IPR014710">
    <property type="entry name" value="RmlC-like_jellyroll"/>
</dbReference>
<evidence type="ECO:0000313" key="3">
    <source>
        <dbReference type="Proteomes" id="UP001250656"/>
    </source>
</evidence>
<name>A0ABU3LAL2_9FLAO</name>
<reference evidence="2 3" key="1">
    <citation type="submission" date="2023-09" db="EMBL/GenBank/DDBJ databases">
        <title>Novel taxa isolated from Blanes Bay.</title>
        <authorList>
            <person name="Rey-Velasco X."/>
            <person name="Lucena T."/>
        </authorList>
    </citation>
    <scope>NUCLEOTIDE SEQUENCE [LARGE SCALE GENOMIC DNA]</scope>
    <source>
        <strain evidence="2 3">S334</strain>
    </source>
</reference>
<accession>A0ABU3LAL2</accession>